<feature type="region of interest" description="Disordered" evidence="1">
    <location>
        <begin position="599"/>
        <end position="639"/>
    </location>
</feature>
<feature type="compositionally biased region" description="Low complexity" evidence="1">
    <location>
        <begin position="607"/>
        <end position="623"/>
    </location>
</feature>
<gene>
    <name evidence="2" type="ORF">F5878DRAFT_606874</name>
</gene>
<sequence>MGNDTASKFKRIYNSLPPEAQKEIVDKHLTELLNSLPKEKTKKVVSAATRLQKKYSRIPELDIKGKKKELRSLLTDLRRDRKRTFLKEMSRRGEIFSEIIDSVASWIVDIWKLVFEHKVCFSQAHAALLYIWEVILELGESSMAGGCKCDVNSIPVELSITNSAGKCIKRFSYPNIQRMDRILLWMWRELFVSMLAANGDFSKKEIPDMLGDIEDSFGWRSLSKMIYGGSNDDDDDEDDDHFFDDLLSCFDDEDEDDDDDDEDALTDCDDSGDEIDCICGLHAHHWSSKVNEQRYRIRELVETHLCNLFKSEPSPALYLDILDLSTRPKETTQQLMNSLSQIATSSSSTFAATLAIYAIEYKAHDTYKLLESHSYLIRPQDAPHYQAAVLLLVQEPKYRPRALKIIEKELQETVHSLRLLIETCFRGINTETSKAALQRLLKLQLTSQSRTDRLNDWVDSVITPNSLNPMAFAAAMMMGFPPDLDDGDDYDIMSFLDLDPDDPDLADLRDQFRPNLRSRFEGWVSLASDCKGGQTLLAKLYIKTVQEMPYISAADVSDEMLNRLSQRPTKEHVADALEGLAEFMKLQKAKFRIHGLHKYAKGRSGTPKHSSTPAAAPPTSVSTQPPPPSTVPGGLADVD</sequence>
<proteinExistence type="predicted"/>
<evidence type="ECO:0000256" key="1">
    <source>
        <dbReference type="SAM" id="MobiDB-lite"/>
    </source>
</evidence>
<protein>
    <submittedName>
        <fullName evidence="2">Uncharacterized protein</fullName>
    </submittedName>
</protein>
<dbReference type="EMBL" id="MU805996">
    <property type="protein sequence ID" value="KAJ3842744.1"/>
    <property type="molecule type" value="Genomic_DNA"/>
</dbReference>
<evidence type="ECO:0000313" key="2">
    <source>
        <dbReference type="EMBL" id="KAJ3842744.1"/>
    </source>
</evidence>
<dbReference type="AlphaFoldDB" id="A0AA38UIL6"/>
<dbReference type="Proteomes" id="UP001163846">
    <property type="component" value="Unassembled WGS sequence"/>
</dbReference>
<accession>A0AA38UIL6</accession>
<evidence type="ECO:0000313" key="3">
    <source>
        <dbReference type="Proteomes" id="UP001163846"/>
    </source>
</evidence>
<reference evidence="2" key="1">
    <citation type="submission" date="2022-08" db="EMBL/GenBank/DDBJ databases">
        <authorList>
            <consortium name="DOE Joint Genome Institute"/>
            <person name="Min B."/>
            <person name="Riley R."/>
            <person name="Sierra-Patev S."/>
            <person name="Naranjo-Ortiz M."/>
            <person name="Looney B."/>
            <person name="Konkel Z."/>
            <person name="Slot J.C."/>
            <person name="Sakamoto Y."/>
            <person name="Steenwyk J.L."/>
            <person name="Rokas A."/>
            <person name="Carro J."/>
            <person name="Camarero S."/>
            <person name="Ferreira P."/>
            <person name="Molpeceres G."/>
            <person name="Ruiz-Duenas F.J."/>
            <person name="Serrano A."/>
            <person name="Henrissat B."/>
            <person name="Drula E."/>
            <person name="Hughes K.W."/>
            <person name="Mata J.L."/>
            <person name="Ishikawa N.K."/>
            <person name="Vargas-Isla R."/>
            <person name="Ushijima S."/>
            <person name="Smith C.A."/>
            <person name="Ahrendt S."/>
            <person name="Andreopoulos W."/>
            <person name="He G."/>
            <person name="Labutti K."/>
            <person name="Lipzen A."/>
            <person name="Ng V."/>
            <person name="Sandor L."/>
            <person name="Barry K."/>
            <person name="Martinez A.T."/>
            <person name="Xiao Y."/>
            <person name="Gibbons J.G."/>
            <person name="Terashima K."/>
            <person name="Hibbett D.S."/>
            <person name="Grigoriev I.V."/>
        </authorList>
    </citation>
    <scope>NUCLEOTIDE SEQUENCE</scope>
    <source>
        <strain evidence="2">TFB9207</strain>
    </source>
</reference>
<name>A0AA38UIL6_9AGAR</name>
<comment type="caution">
    <text evidence="2">The sequence shown here is derived from an EMBL/GenBank/DDBJ whole genome shotgun (WGS) entry which is preliminary data.</text>
</comment>
<organism evidence="2 3">
    <name type="scientific">Lentinula raphanica</name>
    <dbReference type="NCBI Taxonomy" id="153919"/>
    <lineage>
        <taxon>Eukaryota</taxon>
        <taxon>Fungi</taxon>
        <taxon>Dikarya</taxon>
        <taxon>Basidiomycota</taxon>
        <taxon>Agaricomycotina</taxon>
        <taxon>Agaricomycetes</taxon>
        <taxon>Agaricomycetidae</taxon>
        <taxon>Agaricales</taxon>
        <taxon>Marasmiineae</taxon>
        <taxon>Omphalotaceae</taxon>
        <taxon>Lentinula</taxon>
    </lineage>
</organism>
<keyword evidence="3" id="KW-1185">Reference proteome</keyword>